<accession>A0A917IZG0</accession>
<evidence type="ECO:0008006" key="3">
    <source>
        <dbReference type="Google" id="ProtNLM"/>
    </source>
</evidence>
<evidence type="ECO:0000313" key="2">
    <source>
        <dbReference type="Proteomes" id="UP000627292"/>
    </source>
</evidence>
<dbReference type="EMBL" id="BMIB01000003">
    <property type="protein sequence ID" value="GGH73405.1"/>
    <property type="molecule type" value="Genomic_DNA"/>
</dbReference>
<reference evidence="1" key="1">
    <citation type="journal article" date="2014" name="Int. J. Syst. Evol. Microbiol.">
        <title>Complete genome sequence of Corynebacterium casei LMG S-19264T (=DSM 44701T), isolated from a smear-ripened cheese.</title>
        <authorList>
            <consortium name="US DOE Joint Genome Institute (JGI-PGF)"/>
            <person name="Walter F."/>
            <person name="Albersmeier A."/>
            <person name="Kalinowski J."/>
            <person name="Ruckert C."/>
        </authorList>
    </citation>
    <scope>NUCLEOTIDE SEQUENCE</scope>
    <source>
        <strain evidence="1">CGMCC 1.15290</strain>
    </source>
</reference>
<dbReference type="AlphaFoldDB" id="A0A917IZG0"/>
<name>A0A917IZG0_9BACT</name>
<dbReference type="RefSeq" id="WP_229687904.1">
    <property type="nucleotide sequence ID" value="NZ_BMIB01000003.1"/>
</dbReference>
<dbReference type="Proteomes" id="UP000627292">
    <property type="component" value="Unassembled WGS sequence"/>
</dbReference>
<gene>
    <name evidence="1" type="ORF">GCM10011379_34890</name>
</gene>
<evidence type="ECO:0000313" key="1">
    <source>
        <dbReference type="EMBL" id="GGH73405.1"/>
    </source>
</evidence>
<protein>
    <recommendedName>
        <fullName evidence="3">Holin</fullName>
    </recommendedName>
</protein>
<comment type="caution">
    <text evidence="1">The sequence shown here is derived from an EMBL/GenBank/DDBJ whole genome shotgun (WGS) entry which is preliminary data.</text>
</comment>
<reference evidence="1" key="2">
    <citation type="submission" date="2020-09" db="EMBL/GenBank/DDBJ databases">
        <authorList>
            <person name="Sun Q."/>
            <person name="Zhou Y."/>
        </authorList>
    </citation>
    <scope>NUCLEOTIDE SEQUENCE</scope>
    <source>
        <strain evidence="1">CGMCC 1.15290</strain>
    </source>
</reference>
<sequence>MNSNKLISFVQRAQAPTPPFFKKLRNIGLVLAATGGAIMANAADLPAVATTIAGYLTLAGSITGAISQLTITTTDDNPKTADEV</sequence>
<keyword evidence="2" id="KW-1185">Reference proteome</keyword>
<proteinExistence type="predicted"/>
<organism evidence="1 2">
    <name type="scientific">Filimonas zeae</name>
    <dbReference type="NCBI Taxonomy" id="1737353"/>
    <lineage>
        <taxon>Bacteria</taxon>
        <taxon>Pseudomonadati</taxon>
        <taxon>Bacteroidota</taxon>
        <taxon>Chitinophagia</taxon>
        <taxon>Chitinophagales</taxon>
        <taxon>Chitinophagaceae</taxon>
        <taxon>Filimonas</taxon>
    </lineage>
</organism>